<dbReference type="PROSITE" id="PS51202">
    <property type="entry name" value="RCK_C"/>
    <property type="match status" value="1"/>
</dbReference>
<sequence length="522" mass="54460">MASLLIANHLLTLFLVVGVGAALGAIRFGPLRFGAAGALFVGLAASAWNPEVGEGMEIVQQIGLAFFVYTVGISSGAAFFKDIRKQTALLGSCAVVCVIGAITALIGGGLLQLPKGLTLGLFTGALTAAPALDAATRVTGDPQAAVGYAFGYPIGVIIGIIVVTMTVTRKWVGAKDTPSLAGQSLETMTVRVAKRINTRHVTLWRDQQVRLSYLRREGETRVVVPGEDLYEGDLVLVVGDPAKIEEAAHQIGEPVEHHLEDDRSDVAFERIVVSNPEVAGQPISALNVATRFGAVVTRVRRGDLDLLARDDLDLQLGDHVAVVVPTDELDEIQSFFGDSEKRVAEVDAMAFGIGLVLGMLLGAIPFPMPSGASFTLGSAAGPLIVGMLLGALRRTGPLVWTLPTSANITIRQIGLLLFLAGLGLNAGPELASLLTSPDGPKAALLAVILVLVCCMAQALAGRFAGLSAPRSAGGVAGFLGQPAVLQAADARVPDERIEAAYASLFAFSIVVKILLVPFIWSI</sequence>
<dbReference type="SUPFAM" id="SSF116726">
    <property type="entry name" value="TrkA C-terminal domain-like"/>
    <property type="match status" value="2"/>
</dbReference>
<evidence type="ECO:0000256" key="2">
    <source>
        <dbReference type="ARBA" id="ARBA00009854"/>
    </source>
</evidence>
<feature type="transmembrane region" description="Helical" evidence="8">
    <location>
        <begin position="87"/>
        <end position="111"/>
    </location>
</feature>
<feature type="domain" description="RCK C-terminal" evidence="9">
    <location>
        <begin position="253"/>
        <end position="338"/>
    </location>
</feature>
<name>A0A2I1I4K3_9ACTO</name>
<dbReference type="GO" id="GO:0006813">
    <property type="term" value="P:potassium ion transport"/>
    <property type="evidence" value="ECO:0007669"/>
    <property type="project" value="InterPro"/>
</dbReference>
<feature type="transmembrane region" description="Helical" evidence="8">
    <location>
        <begin position="348"/>
        <end position="366"/>
    </location>
</feature>
<proteinExistence type="inferred from homology"/>
<evidence type="ECO:0000313" key="11">
    <source>
        <dbReference type="Proteomes" id="UP000234545"/>
    </source>
</evidence>
<dbReference type="EMBL" id="PKKJ01000007">
    <property type="protein sequence ID" value="PKY66064.1"/>
    <property type="molecule type" value="Genomic_DNA"/>
</dbReference>
<evidence type="ECO:0000256" key="6">
    <source>
        <dbReference type="ARBA" id="ARBA00022989"/>
    </source>
</evidence>
<protein>
    <submittedName>
        <fullName evidence="10">Transporter</fullName>
    </submittedName>
</protein>
<comment type="caution">
    <text evidence="10">The sequence shown here is derived from an EMBL/GenBank/DDBJ whole genome shotgun (WGS) entry which is preliminary data.</text>
</comment>
<keyword evidence="4" id="KW-1003">Cell membrane</keyword>
<feature type="transmembrane region" description="Helical" evidence="8">
    <location>
        <begin position="6"/>
        <end position="26"/>
    </location>
</feature>
<organism evidence="10 11">
    <name type="scientific">Schaalia turicensis</name>
    <dbReference type="NCBI Taxonomy" id="131111"/>
    <lineage>
        <taxon>Bacteria</taxon>
        <taxon>Bacillati</taxon>
        <taxon>Actinomycetota</taxon>
        <taxon>Actinomycetes</taxon>
        <taxon>Actinomycetales</taxon>
        <taxon>Actinomycetaceae</taxon>
        <taxon>Schaalia</taxon>
    </lineage>
</organism>
<dbReference type="Gene3D" id="3.30.70.1450">
    <property type="entry name" value="Regulator of K+ conductance, C-terminal domain"/>
    <property type="match status" value="1"/>
</dbReference>
<dbReference type="GO" id="GO:0005886">
    <property type="term" value="C:plasma membrane"/>
    <property type="evidence" value="ECO:0007669"/>
    <property type="project" value="UniProtKB-SubCell"/>
</dbReference>
<reference evidence="10 11" key="1">
    <citation type="submission" date="2017-12" db="EMBL/GenBank/DDBJ databases">
        <title>Phylogenetic diversity of female urinary microbiome.</title>
        <authorList>
            <person name="Thomas-White K."/>
            <person name="Wolfe A.J."/>
        </authorList>
    </citation>
    <scope>NUCLEOTIDE SEQUENCE [LARGE SCALE GENOMIC DNA]</scope>
    <source>
        <strain evidence="10 11">UMB0250</strain>
    </source>
</reference>
<dbReference type="OrthoDB" id="9155749at2"/>
<dbReference type="Pfam" id="PF02080">
    <property type="entry name" value="TrkA_C"/>
    <property type="match status" value="1"/>
</dbReference>
<evidence type="ECO:0000259" key="9">
    <source>
        <dbReference type="PROSITE" id="PS51202"/>
    </source>
</evidence>
<evidence type="ECO:0000256" key="8">
    <source>
        <dbReference type="SAM" id="Phobius"/>
    </source>
</evidence>
<feature type="transmembrane region" description="Helical" evidence="8">
    <location>
        <begin position="62"/>
        <end position="80"/>
    </location>
</feature>
<evidence type="ECO:0000256" key="3">
    <source>
        <dbReference type="ARBA" id="ARBA00022448"/>
    </source>
</evidence>
<evidence type="ECO:0000256" key="7">
    <source>
        <dbReference type="ARBA" id="ARBA00023136"/>
    </source>
</evidence>
<dbReference type="AlphaFoldDB" id="A0A2I1I4K3"/>
<dbReference type="InterPro" id="IPR036721">
    <property type="entry name" value="RCK_C_sf"/>
</dbReference>
<dbReference type="PANTHER" id="PTHR30445">
    <property type="entry name" value="K(+)_H(+) ANTIPORTER SUBUNIT KHTT"/>
    <property type="match status" value="1"/>
</dbReference>
<evidence type="ECO:0000256" key="1">
    <source>
        <dbReference type="ARBA" id="ARBA00004651"/>
    </source>
</evidence>
<feature type="transmembrane region" description="Helical" evidence="8">
    <location>
        <begin position="442"/>
        <end position="460"/>
    </location>
</feature>
<dbReference type="Proteomes" id="UP000234545">
    <property type="component" value="Unassembled WGS sequence"/>
</dbReference>
<dbReference type="GO" id="GO:0008324">
    <property type="term" value="F:monoatomic cation transmembrane transporter activity"/>
    <property type="evidence" value="ECO:0007669"/>
    <property type="project" value="InterPro"/>
</dbReference>
<dbReference type="InterPro" id="IPR006512">
    <property type="entry name" value="YidE_YbjL"/>
</dbReference>
<feature type="transmembrane region" description="Helical" evidence="8">
    <location>
        <begin position="372"/>
        <end position="392"/>
    </location>
</feature>
<dbReference type="Pfam" id="PF06826">
    <property type="entry name" value="Asp-Al_Ex"/>
    <property type="match status" value="2"/>
</dbReference>
<comment type="similarity">
    <text evidence="2">Belongs to the AAE transporter (TC 2.A.81) family.</text>
</comment>
<dbReference type="InterPro" id="IPR006037">
    <property type="entry name" value="RCK_C"/>
</dbReference>
<keyword evidence="3" id="KW-0813">Transport</keyword>
<accession>A0A2I1I4K3</accession>
<feature type="transmembrane region" description="Helical" evidence="8">
    <location>
        <begin position="413"/>
        <end position="436"/>
    </location>
</feature>
<dbReference type="InterPro" id="IPR050144">
    <property type="entry name" value="AAE_transporter"/>
</dbReference>
<dbReference type="NCBIfam" id="TIGR01625">
    <property type="entry name" value="YidE_YbjL_dupl"/>
    <property type="match status" value="2"/>
</dbReference>
<comment type="subcellular location">
    <subcellularLocation>
        <location evidence="1">Cell membrane</location>
        <topology evidence="1">Multi-pass membrane protein</topology>
    </subcellularLocation>
</comment>
<keyword evidence="7 8" id="KW-0472">Membrane</keyword>
<keyword evidence="5 8" id="KW-0812">Transmembrane</keyword>
<feature type="transmembrane region" description="Helical" evidence="8">
    <location>
        <begin position="499"/>
        <end position="520"/>
    </location>
</feature>
<evidence type="ECO:0000313" key="10">
    <source>
        <dbReference type="EMBL" id="PKY66064.1"/>
    </source>
</evidence>
<dbReference type="PANTHER" id="PTHR30445:SF3">
    <property type="entry name" value="TRANSPORT PROTEIN YIDE-RELATED"/>
    <property type="match status" value="1"/>
</dbReference>
<evidence type="ECO:0000256" key="5">
    <source>
        <dbReference type="ARBA" id="ARBA00022692"/>
    </source>
</evidence>
<feature type="transmembrane region" description="Helical" evidence="8">
    <location>
        <begin position="33"/>
        <end position="50"/>
    </location>
</feature>
<gene>
    <name evidence="10" type="ORF">CYJ25_06350</name>
</gene>
<feature type="transmembrane region" description="Helical" evidence="8">
    <location>
        <begin position="145"/>
        <end position="167"/>
    </location>
</feature>
<dbReference type="RefSeq" id="WP_101628342.1">
    <property type="nucleotide sequence ID" value="NZ_JBCOMK010000011.1"/>
</dbReference>
<keyword evidence="6 8" id="KW-1133">Transmembrane helix</keyword>
<evidence type="ECO:0000256" key="4">
    <source>
        <dbReference type="ARBA" id="ARBA00022475"/>
    </source>
</evidence>